<dbReference type="InterPro" id="IPR011053">
    <property type="entry name" value="Single_hybrid_motif"/>
</dbReference>
<evidence type="ECO:0000259" key="1">
    <source>
        <dbReference type="PROSITE" id="PS50968"/>
    </source>
</evidence>
<dbReference type="AlphaFoldDB" id="A0A4R1R872"/>
<dbReference type="CDD" id="cd06849">
    <property type="entry name" value="lipoyl_domain"/>
    <property type="match status" value="1"/>
</dbReference>
<name>A0A4R1R872_HYDET</name>
<dbReference type="Pfam" id="PF00364">
    <property type="entry name" value="Biotin_lipoyl"/>
    <property type="match status" value="1"/>
</dbReference>
<keyword evidence="3" id="KW-1185">Reference proteome</keyword>
<organism evidence="2 3">
    <name type="scientific">Hydrogenispora ethanolica</name>
    <dbReference type="NCBI Taxonomy" id="1082276"/>
    <lineage>
        <taxon>Bacteria</taxon>
        <taxon>Bacillati</taxon>
        <taxon>Bacillota</taxon>
        <taxon>Hydrogenispora</taxon>
    </lineage>
</organism>
<comment type="caution">
    <text evidence="2">The sequence shown here is derived from an EMBL/GenBank/DDBJ whole genome shotgun (WGS) entry which is preliminary data.</text>
</comment>
<evidence type="ECO:0000313" key="2">
    <source>
        <dbReference type="EMBL" id="TCL61843.1"/>
    </source>
</evidence>
<evidence type="ECO:0000313" key="3">
    <source>
        <dbReference type="Proteomes" id="UP000295008"/>
    </source>
</evidence>
<feature type="domain" description="Lipoyl-binding" evidence="1">
    <location>
        <begin position="3"/>
        <end position="78"/>
    </location>
</feature>
<sequence length="80" mass="8804">MRKIEIKMPFLGPEETAYELVRWLVPAGAAVEIDQDILELMVDGALFQLPSPLDGVLLSREAEPGDWIETGQVLAIVAVE</sequence>
<dbReference type="Gene3D" id="2.40.50.100">
    <property type="match status" value="1"/>
</dbReference>
<dbReference type="InterPro" id="IPR000089">
    <property type="entry name" value="Biotin_lipoyl"/>
</dbReference>
<dbReference type="SUPFAM" id="SSF51230">
    <property type="entry name" value="Single hybrid motif"/>
    <property type="match status" value="1"/>
</dbReference>
<accession>A0A4R1R872</accession>
<gene>
    <name evidence="2" type="ORF">EDC14_103112</name>
</gene>
<dbReference type="RefSeq" id="WP_132016091.1">
    <property type="nucleotide sequence ID" value="NZ_SLUN01000031.1"/>
</dbReference>
<dbReference type="Proteomes" id="UP000295008">
    <property type="component" value="Unassembled WGS sequence"/>
</dbReference>
<dbReference type="EMBL" id="SLUN01000031">
    <property type="protein sequence ID" value="TCL61843.1"/>
    <property type="molecule type" value="Genomic_DNA"/>
</dbReference>
<protein>
    <submittedName>
        <fullName evidence="2">Biotin-dependent enzyme</fullName>
    </submittedName>
</protein>
<dbReference type="PROSITE" id="PS50968">
    <property type="entry name" value="BIOTINYL_LIPOYL"/>
    <property type="match status" value="1"/>
</dbReference>
<dbReference type="OrthoDB" id="9805770at2"/>
<reference evidence="2 3" key="1">
    <citation type="submission" date="2019-03" db="EMBL/GenBank/DDBJ databases">
        <title>Genomic Encyclopedia of Type Strains, Phase IV (KMG-IV): sequencing the most valuable type-strain genomes for metagenomic binning, comparative biology and taxonomic classification.</title>
        <authorList>
            <person name="Goeker M."/>
        </authorList>
    </citation>
    <scope>NUCLEOTIDE SEQUENCE [LARGE SCALE GENOMIC DNA]</scope>
    <source>
        <strain evidence="2 3">LX-B</strain>
    </source>
</reference>
<proteinExistence type="predicted"/>